<gene>
    <name evidence="3" type="ORF">ACFSBW_19075</name>
</gene>
<protein>
    <submittedName>
        <fullName evidence="3">TRAM domain-containing protein</fullName>
    </submittedName>
</protein>
<dbReference type="AlphaFoldDB" id="A0ABD6DEW5"/>
<dbReference type="InterPro" id="IPR012340">
    <property type="entry name" value="NA-bd_OB-fold"/>
</dbReference>
<name>A0ABD6DEW5_9EURY</name>
<accession>A0ABD6DEW5</accession>
<evidence type="ECO:0000259" key="2">
    <source>
        <dbReference type="PROSITE" id="PS50926"/>
    </source>
</evidence>
<dbReference type="Proteomes" id="UP001597052">
    <property type="component" value="Unassembled WGS sequence"/>
</dbReference>
<evidence type="ECO:0000313" key="3">
    <source>
        <dbReference type="EMBL" id="MFD1643947.1"/>
    </source>
</evidence>
<feature type="domain" description="TRAM" evidence="2">
    <location>
        <begin position="75"/>
        <end position="134"/>
    </location>
</feature>
<organism evidence="3 4">
    <name type="scientific">Halohasta litorea</name>
    <dbReference type="NCBI Taxonomy" id="869891"/>
    <lineage>
        <taxon>Archaea</taxon>
        <taxon>Methanobacteriati</taxon>
        <taxon>Methanobacteriota</taxon>
        <taxon>Stenosarchaea group</taxon>
        <taxon>Halobacteria</taxon>
        <taxon>Halobacteriales</taxon>
        <taxon>Haloferacaceae</taxon>
        <taxon>Halohasta</taxon>
    </lineage>
</organism>
<dbReference type="SUPFAM" id="SSF50249">
    <property type="entry name" value="Nucleic acid-binding proteins"/>
    <property type="match status" value="1"/>
</dbReference>
<feature type="compositionally biased region" description="Low complexity" evidence="1">
    <location>
        <begin position="66"/>
        <end position="77"/>
    </location>
</feature>
<dbReference type="Gene3D" id="2.40.50.140">
    <property type="entry name" value="Nucleic acid-binding proteins"/>
    <property type="match status" value="1"/>
</dbReference>
<dbReference type="EMBL" id="JBHUDM010000014">
    <property type="protein sequence ID" value="MFD1643947.1"/>
    <property type="molecule type" value="Genomic_DNA"/>
</dbReference>
<feature type="compositionally biased region" description="Polar residues" evidence="1">
    <location>
        <begin position="51"/>
        <end position="60"/>
    </location>
</feature>
<keyword evidence="4" id="KW-1185">Reference proteome</keyword>
<reference evidence="3 4" key="1">
    <citation type="journal article" date="2019" name="Int. J. Syst. Evol. Microbiol.">
        <title>The Global Catalogue of Microorganisms (GCM) 10K type strain sequencing project: providing services to taxonomists for standard genome sequencing and annotation.</title>
        <authorList>
            <consortium name="The Broad Institute Genomics Platform"/>
            <consortium name="The Broad Institute Genome Sequencing Center for Infectious Disease"/>
            <person name="Wu L."/>
            <person name="Ma J."/>
        </authorList>
    </citation>
    <scope>NUCLEOTIDE SEQUENCE [LARGE SCALE GENOMIC DNA]</scope>
    <source>
        <strain evidence="3 4">CGMCC 1.10593</strain>
    </source>
</reference>
<evidence type="ECO:0000313" key="4">
    <source>
        <dbReference type="Proteomes" id="UP001597052"/>
    </source>
</evidence>
<dbReference type="PROSITE" id="PS50926">
    <property type="entry name" value="TRAM"/>
    <property type="match status" value="1"/>
</dbReference>
<proteinExistence type="predicted"/>
<evidence type="ECO:0000256" key="1">
    <source>
        <dbReference type="SAM" id="MobiDB-lite"/>
    </source>
</evidence>
<dbReference type="InterPro" id="IPR002792">
    <property type="entry name" value="TRAM_dom"/>
</dbReference>
<dbReference type="RefSeq" id="WP_256397874.1">
    <property type="nucleotide sequence ID" value="NZ_JANHDJ010000016.1"/>
</dbReference>
<comment type="caution">
    <text evidence="3">The sequence shown here is derived from an EMBL/GenBank/DDBJ whole genome shotgun (WGS) entry which is preliminary data.</text>
</comment>
<feature type="region of interest" description="Disordered" evidence="1">
    <location>
        <begin position="48"/>
        <end position="82"/>
    </location>
</feature>
<dbReference type="Pfam" id="PF01938">
    <property type="entry name" value="TRAM"/>
    <property type="match status" value="1"/>
</dbReference>
<sequence length="138" mass="15377">MEISEQLTCLFAAKIEEQGQSYVVEVPKQEVDIGYVDPTEDYQVAVLKQPGETTQPAPTQNRDDSSQQPDLDQPPVSTGETRVVEITELGDQGDGLTRVERGFVVIVPKTGVGDRVRIRIETVHETVAFGEVVERFRY</sequence>